<dbReference type="AlphaFoldDB" id="A0A133PMA7"/>
<dbReference type="Proteomes" id="UP000070174">
    <property type="component" value="Unassembled WGS sequence"/>
</dbReference>
<dbReference type="PROSITE" id="PS51272">
    <property type="entry name" value="SLH"/>
    <property type="match status" value="1"/>
</dbReference>
<feature type="chain" id="PRO_5007458417" description="SLH domain-containing protein" evidence="1">
    <location>
        <begin position="21"/>
        <end position="288"/>
    </location>
</feature>
<dbReference type="Pfam" id="PF00395">
    <property type="entry name" value="SLH"/>
    <property type="match status" value="2"/>
</dbReference>
<comment type="caution">
    <text evidence="3">The sequence shown here is derived from an EMBL/GenBank/DDBJ whole genome shotgun (WGS) entry which is preliminary data.</text>
</comment>
<dbReference type="PATRIC" id="fig|54005.3.peg.1270"/>
<evidence type="ECO:0000313" key="3">
    <source>
        <dbReference type="EMBL" id="KXA29662.1"/>
    </source>
</evidence>
<evidence type="ECO:0000259" key="2">
    <source>
        <dbReference type="PROSITE" id="PS51272"/>
    </source>
</evidence>
<accession>A0A133PMA7</accession>
<dbReference type="EMBL" id="LRQE01000034">
    <property type="protein sequence ID" value="KXA29662.1"/>
    <property type="molecule type" value="Genomic_DNA"/>
</dbReference>
<evidence type="ECO:0000313" key="4">
    <source>
        <dbReference type="Proteomes" id="UP000070174"/>
    </source>
</evidence>
<feature type="signal peptide" evidence="1">
    <location>
        <begin position="1"/>
        <end position="20"/>
    </location>
</feature>
<organism evidence="3">
    <name type="scientific">Peptoniphilus harei</name>
    <dbReference type="NCBI Taxonomy" id="54005"/>
    <lineage>
        <taxon>Bacteria</taxon>
        <taxon>Bacillati</taxon>
        <taxon>Bacillota</taxon>
        <taxon>Tissierellia</taxon>
        <taxon>Tissierellales</taxon>
        <taxon>Peptoniphilaceae</taxon>
        <taxon>Peptoniphilus</taxon>
    </lineage>
</organism>
<sequence length="288" mass="32513">MKRILILMIILIAAPLGVFASKEAAMPLNVSAIKESDVYNFEIKNAKAKDIIEIEVKSEGNESKGLFKKNIITKDNKNFVSVSQKELDSAVGPSSGYAFRLRFANKDKSSGFSNELHLGKAPVFRNYSNWAYKDLLKAEDLKLFSKEVATDTRAKITREEFAEIAVKAYKIKYKRSSQGSVKHFKDTDNQYVNMACDLGIMSGKGDETFSPKAHMTREDYAVVIANIFGLNNSKNVSMKDRKKIANYARESVNKALNAKYLTLDEKKNFNPKKEMNREEVISSIVRHI</sequence>
<dbReference type="InterPro" id="IPR001119">
    <property type="entry name" value="SLH_dom"/>
</dbReference>
<dbReference type="RefSeq" id="WP_060800352.1">
    <property type="nucleotide sequence ID" value="NZ_KQ957101.1"/>
</dbReference>
<protein>
    <recommendedName>
        <fullName evidence="2">SLH domain-containing protein</fullName>
    </recommendedName>
</protein>
<name>A0A133PMA7_9FIRM</name>
<feature type="domain" description="SLH" evidence="2">
    <location>
        <begin position="175"/>
        <end position="238"/>
    </location>
</feature>
<proteinExistence type="predicted"/>
<evidence type="ECO:0000256" key="1">
    <source>
        <dbReference type="SAM" id="SignalP"/>
    </source>
</evidence>
<gene>
    <name evidence="3" type="ORF">HMPREF3229_01288</name>
</gene>
<reference evidence="3 4" key="1">
    <citation type="submission" date="2016-01" db="EMBL/GenBank/DDBJ databases">
        <authorList>
            <person name="Oliw E.H."/>
        </authorList>
    </citation>
    <scope>NUCLEOTIDE SEQUENCE [LARGE SCALE GENOMIC DNA]</scope>
    <source>
        <strain evidence="3 4">CMW7756A</strain>
    </source>
</reference>
<keyword evidence="1" id="KW-0732">Signal</keyword>